<keyword evidence="3" id="KW-1185">Reference proteome</keyword>
<dbReference type="Proteomes" id="UP001597145">
    <property type="component" value="Unassembled WGS sequence"/>
</dbReference>
<name>A0ABW4FGY4_9PSEU</name>
<reference evidence="3" key="1">
    <citation type="journal article" date="2019" name="Int. J. Syst. Evol. Microbiol.">
        <title>The Global Catalogue of Microorganisms (GCM) 10K type strain sequencing project: providing services to taxonomists for standard genome sequencing and annotation.</title>
        <authorList>
            <consortium name="The Broad Institute Genomics Platform"/>
            <consortium name="The Broad Institute Genome Sequencing Center for Infectious Disease"/>
            <person name="Wu L."/>
            <person name="Ma J."/>
        </authorList>
    </citation>
    <scope>NUCLEOTIDE SEQUENCE [LARGE SCALE GENOMIC DNA]</scope>
    <source>
        <strain evidence="3">JCM 12165</strain>
    </source>
</reference>
<evidence type="ECO:0000256" key="1">
    <source>
        <dbReference type="SAM" id="Phobius"/>
    </source>
</evidence>
<comment type="caution">
    <text evidence="2">The sequence shown here is derived from an EMBL/GenBank/DDBJ whole genome shotgun (WGS) entry which is preliminary data.</text>
</comment>
<keyword evidence="1" id="KW-0812">Transmembrane</keyword>
<dbReference type="EMBL" id="JBHUCP010000004">
    <property type="protein sequence ID" value="MFD1529302.1"/>
    <property type="molecule type" value="Genomic_DNA"/>
</dbReference>
<accession>A0ABW4FGY4</accession>
<dbReference type="RefSeq" id="WP_343975555.1">
    <property type="nucleotide sequence ID" value="NZ_BAAAJG010000008.1"/>
</dbReference>
<evidence type="ECO:0000313" key="2">
    <source>
        <dbReference type="EMBL" id="MFD1529302.1"/>
    </source>
</evidence>
<gene>
    <name evidence="2" type="ORF">ACFSCY_07590</name>
</gene>
<feature type="transmembrane region" description="Helical" evidence="1">
    <location>
        <begin position="6"/>
        <end position="25"/>
    </location>
</feature>
<keyword evidence="1" id="KW-1133">Transmembrane helix</keyword>
<evidence type="ECO:0000313" key="3">
    <source>
        <dbReference type="Proteomes" id="UP001597145"/>
    </source>
</evidence>
<organism evidence="2 3">
    <name type="scientific">Pseudonocardia aurantiaca</name>
    <dbReference type="NCBI Taxonomy" id="75290"/>
    <lineage>
        <taxon>Bacteria</taxon>
        <taxon>Bacillati</taxon>
        <taxon>Actinomycetota</taxon>
        <taxon>Actinomycetes</taxon>
        <taxon>Pseudonocardiales</taxon>
        <taxon>Pseudonocardiaceae</taxon>
        <taxon>Pseudonocardia</taxon>
    </lineage>
</organism>
<sequence length="67" mass="7348">MAEAVALVTLGIGVVLLVIVVVSTLRPLRRLRRAGEAMREALQERATSLRALRNARKRPDDARGTGR</sequence>
<protein>
    <submittedName>
        <fullName evidence="2">Uncharacterized protein</fullName>
    </submittedName>
</protein>
<keyword evidence="1" id="KW-0472">Membrane</keyword>
<proteinExistence type="predicted"/>